<dbReference type="RefSeq" id="WP_147365051.1">
    <property type="nucleotide sequence ID" value="NZ_JAODBU010000013.1"/>
</dbReference>
<keyword evidence="1" id="KW-1133">Transmembrane helix</keyword>
<evidence type="ECO:0000256" key="1">
    <source>
        <dbReference type="SAM" id="Phobius"/>
    </source>
</evidence>
<evidence type="ECO:0000313" key="2">
    <source>
        <dbReference type="EMBL" id="MCT7399836.1"/>
    </source>
</evidence>
<organism evidence="2 3">
    <name type="scientific">Eubacterium album</name>
    <dbReference type="NCBI Taxonomy" id="2978477"/>
    <lineage>
        <taxon>Bacteria</taxon>
        <taxon>Bacillati</taxon>
        <taxon>Bacillota</taxon>
        <taxon>Clostridia</taxon>
        <taxon>Eubacteriales</taxon>
        <taxon>Eubacteriaceae</taxon>
        <taxon>Eubacterium</taxon>
    </lineage>
</organism>
<dbReference type="Proteomes" id="UP001431199">
    <property type="component" value="Unassembled WGS sequence"/>
</dbReference>
<accession>A0ABT2M2T1</accession>
<keyword evidence="3" id="KW-1185">Reference proteome</keyword>
<name>A0ABT2M2T1_9FIRM</name>
<reference evidence="2" key="1">
    <citation type="submission" date="2022-09" db="EMBL/GenBank/DDBJ databases">
        <title>Eubacterium sp. LFL-14 isolated from human feces.</title>
        <authorList>
            <person name="Liu F."/>
        </authorList>
    </citation>
    <scope>NUCLEOTIDE SEQUENCE</scope>
    <source>
        <strain evidence="2">LFL-14</strain>
    </source>
</reference>
<feature type="transmembrane region" description="Helical" evidence="1">
    <location>
        <begin position="38"/>
        <end position="62"/>
    </location>
</feature>
<gene>
    <name evidence="2" type="ORF">N5B56_12225</name>
</gene>
<dbReference type="EMBL" id="JAODBU010000013">
    <property type="protein sequence ID" value="MCT7399836.1"/>
    <property type="molecule type" value="Genomic_DNA"/>
</dbReference>
<keyword evidence="1" id="KW-0812">Transmembrane</keyword>
<protein>
    <submittedName>
        <fullName evidence="2">Pilus assembly protein</fullName>
    </submittedName>
</protein>
<keyword evidence="1" id="KW-0472">Membrane</keyword>
<sequence length="164" mass="19373">MKYKKRVEDRVEVYGKIINLKQKFIDLKQKPKLKGEMTIEASLVMPMVFLMLAFTLFMAFYLHDIVVTKVYVYGKCIEMYDKNEKTEMERLATKAIDSIPVFVADNKIKKVNKSAVTIESKYNFQMRWIKNIMDNDEDIEIKIEKNMDEQKMYICKAVIDSKAN</sequence>
<proteinExistence type="predicted"/>
<evidence type="ECO:0000313" key="3">
    <source>
        <dbReference type="Proteomes" id="UP001431199"/>
    </source>
</evidence>
<comment type="caution">
    <text evidence="2">The sequence shown here is derived from an EMBL/GenBank/DDBJ whole genome shotgun (WGS) entry which is preliminary data.</text>
</comment>